<keyword evidence="5" id="KW-0067">ATP-binding</keyword>
<dbReference type="PANTHER" id="PTHR10534">
    <property type="entry name" value="PYRIDOXAL KINASE"/>
    <property type="match status" value="1"/>
</dbReference>
<evidence type="ECO:0000256" key="3">
    <source>
        <dbReference type="ARBA" id="ARBA00022741"/>
    </source>
</evidence>
<dbReference type="InterPro" id="IPR013749">
    <property type="entry name" value="PM/HMP-P_kinase-1"/>
</dbReference>
<protein>
    <recommendedName>
        <fullName evidence="1">pyridoxal kinase</fullName>
        <ecNumber evidence="1">2.7.1.35</ecNumber>
    </recommendedName>
</protein>
<keyword evidence="9" id="KW-1185">Reference proteome</keyword>
<dbReference type="GO" id="GO:0009443">
    <property type="term" value="P:pyridoxal 5'-phosphate salvage"/>
    <property type="evidence" value="ECO:0007669"/>
    <property type="project" value="InterPro"/>
</dbReference>
<dbReference type="SUPFAM" id="SSF53613">
    <property type="entry name" value="Ribokinase-like"/>
    <property type="match status" value="1"/>
</dbReference>
<sequence>MRNSTPGSGGDDPPEPPEPPRNRTVGSGGDDPPEPPRNSTVLSIQSSVAYGHVGNSAATFPLMRMGVEVWPVLTVHFSNNTGYASWRGPVLGADDVRAVVQGIDDLGVLGECDAVLSGYQGAADTGRAVLEAVALVKERNPGALYCCDPVLGDVGRGFFVAPGIPELMRDAVVPQAQVVTPNQFELEFLTGRTVRTLAEVVEAAQAARALGPETVLVTSADVEDTQPGTLDLVVVTGAGAWRVTTPRLDGIFQGAGDLTAAVFLARLLQTDDPADAVAWTASVVFGVLDATRRSGRRELQLVAAQDELVNPSRRFEAVSLR</sequence>
<organism evidence="8 9">
    <name type="scientific">Microlunatus sagamiharensis</name>
    <dbReference type="NCBI Taxonomy" id="546874"/>
    <lineage>
        <taxon>Bacteria</taxon>
        <taxon>Bacillati</taxon>
        <taxon>Actinomycetota</taxon>
        <taxon>Actinomycetes</taxon>
        <taxon>Propionibacteriales</taxon>
        <taxon>Propionibacteriaceae</taxon>
        <taxon>Microlunatus</taxon>
    </lineage>
</organism>
<dbReference type="PANTHER" id="PTHR10534:SF2">
    <property type="entry name" value="PYRIDOXAL KINASE"/>
    <property type="match status" value="1"/>
</dbReference>
<evidence type="ECO:0000256" key="5">
    <source>
        <dbReference type="ARBA" id="ARBA00022840"/>
    </source>
</evidence>
<feature type="region of interest" description="Disordered" evidence="6">
    <location>
        <begin position="1"/>
        <end position="39"/>
    </location>
</feature>
<dbReference type="STRING" id="546874.SAMN04488544_1389"/>
<evidence type="ECO:0000256" key="4">
    <source>
        <dbReference type="ARBA" id="ARBA00022777"/>
    </source>
</evidence>
<dbReference type="InterPro" id="IPR004625">
    <property type="entry name" value="PyrdxlKinase"/>
</dbReference>
<dbReference type="GO" id="GO:0005524">
    <property type="term" value="F:ATP binding"/>
    <property type="evidence" value="ECO:0007669"/>
    <property type="project" value="UniProtKB-KW"/>
</dbReference>
<dbReference type="AlphaFoldDB" id="A0A1H2M4U7"/>
<keyword evidence="2" id="KW-0808">Transferase</keyword>
<dbReference type="GO" id="GO:0008478">
    <property type="term" value="F:pyridoxal kinase activity"/>
    <property type="evidence" value="ECO:0007669"/>
    <property type="project" value="UniProtKB-EC"/>
</dbReference>
<dbReference type="NCBIfam" id="NF004398">
    <property type="entry name" value="PRK05756.1"/>
    <property type="match status" value="1"/>
</dbReference>
<dbReference type="Proteomes" id="UP000198825">
    <property type="component" value="Chromosome I"/>
</dbReference>
<name>A0A1H2M4U7_9ACTN</name>
<dbReference type="NCBIfam" id="TIGR00687">
    <property type="entry name" value="pyridox_kin"/>
    <property type="match status" value="1"/>
</dbReference>
<keyword evidence="4 8" id="KW-0418">Kinase</keyword>
<evidence type="ECO:0000313" key="8">
    <source>
        <dbReference type="EMBL" id="SDU88144.1"/>
    </source>
</evidence>
<gene>
    <name evidence="8" type="ORF">SAMN04488544_1389</name>
</gene>
<dbReference type="EMBL" id="LT629799">
    <property type="protein sequence ID" value="SDU88144.1"/>
    <property type="molecule type" value="Genomic_DNA"/>
</dbReference>
<dbReference type="InterPro" id="IPR029056">
    <property type="entry name" value="Ribokinase-like"/>
</dbReference>
<evidence type="ECO:0000256" key="1">
    <source>
        <dbReference type="ARBA" id="ARBA00012104"/>
    </source>
</evidence>
<evidence type="ECO:0000313" key="9">
    <source>
        <dbReference type="Proteomes" id="UP000198825"/>
    </source>
</evidence>
<evidence type="ECO:0000256" key="2">
    <source>
        <dbReference type="ARBA" id="ARBA00022679"/>
    </source>
</evidence>
<keyword evidence="3" id="KW-0547">Nucleotide-binding</keyword>
<dbReference type="Gene3D" id="3.40.1190.20">
    <property type="match status" value="1"/>
</dbReference>
<feature type="domain" description="Pyridoxamine kinase/Phosphomethylpyrimidine kinase" evidence="7">
    <location>
        <begin position="129"/>
        <end position="288"/>
    </location>
</feature>
<proteinExistence type="predicted"/>
<dbReference type="GO" id="GO:0005829">
    <property type="term" value="C:cytosol"/>
    <property type="evidence" value="ECO:0007669"/>
    <property type="project" value="TreeGrafter"/>
</dbReference>
<dbReference type="Pfam" id="PF08543">
    <property type="entry name" value="Phos_pyr_kin"/>
    <property type="match status" value="1"/>
</dbReference>
<evidence type="ECO:0000259" key="7">
    <source>
        <dbReference type="Pfam" id="PF08543"/>
    </source>
</evidence>
<reference evidence="9" key="1">
    <citation type="submission" date="2016-10" db="EMBL/GenBank/DDBJ databases">
        <authorList>
            <person name="Varghese N."/>
            <person name="Submissions S."/>
        </authorList>
    </citation>
    <scope>NUCLEOTIDE SEQUENCE [LARGE SCALE GENOMIC DNA]</scope>
    <source>
        <strain evidence="9">DSM 21743</strain>
    </source>
</reference>
<dbReference type="CDD" id="cd01173">
    <property type="entry name" value="pyridoxal_pyridoxamine_kinase"/>
    <property type="match status" value="1"/>
</dbReference>
<evidence type="ECO:0000256" key="6">
    <source>
        <dbReference type="SAM" id="MobiDB-lite"/>
    </source>
</evidence>
<dbReference type="EC" id="2.7.1.35" evidence="1"/>
<accession>A0A1H2M4U7</accession>